<dbReference type="Proteomes" id="UP001158576">
    <property type="component" value="Chromosome 2"/>
</dbReference>
<gene>
    <name evidence="1" type="ORF">OKIOD_LOCUS13090</name>
</gene>
<dbReference type="PROSITE" id="PS51257">
    <property type="entry name" value="PROKAR_LIPOPROTEIN"/>
    <property type="match status" value="1"/>
</dbReference>
<sequence>MKLFSTLFPAAALASCPTKWTLDASTSNCVPDGAFAFTCNGDGTVDLTLEIEHFYTNIPADTTTLVAGLVNDGWTQDSNLFKITSAPLTFSQAAAQTITGTYTVSTSVAGETTWTSGSSVTIVTADAGPISYDVTCEFSTAVSLQLGQIAIGDGNTYDGNDDTTDLTFTSLLEKVDAATGTATAATSWSIGETVKLTLTPPAALTDVIISIESCLAYSDSAYSADEIYITHGTCSNANIGAAIVDQSSIISFEAFQYDSAASEYAYIECNLQVCLSSDGSTADLAACGDIITANEASASADASTNGLTC</sequence>
<proteinExistence type="predicted"/>
<organism evidence="1 2">
    <name type="scientific">Oikopleura dioica</name>
    <name type="common">Tunicate</name>
    <dbReference type="NCBI Taxonomy" id="34765"/>
    <lineage>
        <taxon>Eukaryota</taxon>
        <taxon>Metazoa</taxon>
        <taxon>Chordata</taxon>
        <taxon>Tunicata</taxon>
        <taxon>Appendicularia</taxon>
        <taxon>Copelata</taxon>
        <taxon>Oikopleuridae</taxon>
        <taxon>Oikopleura</taxon>
    </lineage>
</organism>
<reference evidence="1 2" key="1">
    <citation type="submission" date="2021-04" db="EMBL/GenBank/DDBJ databases">
        <authorList>
            <person name="Bliznina A."/>
        </authorList>
    </citation>
    <scope>NUCLEOTIDE SEQUENCE [LARGE SCALE GENOMIC DNA]</scope>
</reference>
<keyword evidence="2" id="KW-1185">Reference proteome</keyword>
<evidence type="ECO:0000313" key="2">
    <source>
        <dbReference type="Proteomes" id="UP001158576"/>
    </source>
</evidence>
<accession>A0ABN7T186</accession>
<dbReference type="EMBL" id="OU015567">
    <property type="protein sequence ID" value="CAG5109843.1"/>
    <property type="molecule type" value="Genomic_DNA"/>
</dbReference>
<evidence type="ECO:0000313" key="1">
    <source>
        <dbReference type="EMBL" id="CAG5109843.1"/>
    </source>
</evidence>
<protein>
    <submittedName>
        <fullName evidence="1">Oidioi.mRNA.OKI2018_I69.chr2.g4325.t1.cds</fullName>
    </submittedName>
</protein>
<name>A0ABN7T186_OIKDI</name>